<organism evidence="3 4">
    <name type="scientific">Aspergillus calidoustus</name>
    <dbReference type="NCBI Taxonomy" id="454130"/>
    <lineage>
        <taxon>Eukaryota</taxon>
        <taxon>Fungi</taxon>
        <taxon>Dikarya</taxon>
        <taxon>Ascomycota</taxon>
        <taxon>Pezizomycotina</taxon>
        <taxon>Eurotiomycetes</taxon>
        <taxon>Eurotiomycetidae</taxon>
        <taxon>Eurotiales</taxon>
        <taxon>Aspergillaceae</taxon>
        <taxon>Aspergillus</taxon>
        <taxon>Aspergillus subgen. Nidulantes</taxon>
    </lineage>
</organism>
<dbReference type="PANTHER" id="PTHR31571:SF1">
    <property type="entry name" value="ALTERED INHERITANCE OF MITOCHONDRIA PROTEIN 6"/>
    <property type="match status" value="1"/>
</dbReference>
<feature type="transmembrane region" description="Helical" evidence="2">
    <location>
        <begin position="80"/>
        <end position="98"/>
    </location>
</feature>
<evidence type="ECO:0000313" key="3">
    <source>
        <dbReference type="EMBL" id="CEL00684.1"/>
    </source>
</evidence>
<dbReference type="EMBL" id="CDMC01000001">
    <property type="protein sequence ID" value="CEL00684.1"/>
    <property type="molecule type" value="Genomic_DNA"/>
</dbReference>
<dbReference type="OMA" id="GYLSHWD"/>
<evidence type="ECO:0000313" key="4">
    <source>
        <dbReference type="Proteomes" id="UP000054771"/>
    </source>
</evidence>
<dbReference type="AlphaFoldDB" id="A0A0U5C0R2"/>
<gene>
    <name evidence="3" type="ORF">ASPCAL00282</name>
</gene>
<dbReference type="PANTHER" id="PTHR31571">
    <property type="entry name" value="ALTERED INHERITANCE OF MITOCHONDRIA PROTEIN 6"/>
    <property type="match status" value="1"/>
</dbReference>
<keyword evidence="4" id="KW-1185">Reference proteome</keyword>
<protein>
    <recommendedName>
        <fullName evidence="5">Altered inheritance of mitochondria protein 6</fullName>
    </recommendedName>
</protein>
<reference evidence="4" key="1">
    <citation type="journal article" date="2016" name="Genome Announc.">
        <title>Draft genome sequences of fungus Aspergillus calidoustus.</title>
        <authorList>
            <person name="Horn F."/>
            <person name="Linde J."/>
            <person name="Mattern D.J."/>
            <person name="Walther G."/>
            <person name="Guthke R."/>
            <person name="Scherlach K."/>
            <person name="Martin K."/>
            <person name="Brakhage A.A."/>
            <person name="Petzke L."/>
            <person name="Valiante V."/>
        </authorList>
    </citation>
    <scope>NUCLEOTIDE SEQUENCE [LARGE SCALE GENOMIC DNA]</scope>
    <source>
        <strain evidence="4">SF006504</strain>
    </source>
</reference>
<feature type="region of interest" description="Disordered" evidence="1">
    <location>
        <begin position="206"/>
        <end position="231"/>
    </location>
</feature>
<keyword evidence="2" id="KW-0812">Transmembrane</keyword>
<dbReference type="InterPro" id="IPR051236">
    <property type="entry name" value="HAT_RTT109-like"/>
</dbReference>
<sequence length="314" mass="35290">MTNAYATATAPGDEDLEALRVTQPLLPNHHQTEDYDSYSWVLLEDHPLRLHPTEVECHPEILSFSRKCFAGLRKGWRERVLPLLCLVLMFFVVVQFLLQLPRLASYFSEPVALRELPGFVQLLPTLGDSVHVESSESGGCLYEAPPPLTIGETYDAVENALISGCAGVKVDLWLRNHDLLVGSDSKNLNKERTLQTVYLQPLQTKLDALNPPSSNTSSTTDKDTSDSDEINTIGLFEGNPTQSFTLILDIHTPAHTTWPRLFAQLRTLNESGYLSYRDNGTRGLVMRPVTLVLAENERQRPSWMERLSRIMRGC</sequence>
<keyword evidence="2" id="KW-0472">Membrane</keyword>
<evidence type="ECO:0008006" key="5">
    <source>
        <dbReference type="Google" id="ProtNLM"/>
    </source>
</evidence>
<dbReference type="Proteomes" id="UP000054771">
    <property type="component" value="Unassembled WGS sequence"/>
</dbReference>
<evidence type="ECO:0000256" key="1">
    <source>
        <dbReference type="SAM" id="MobiDB-lite"/>
    </source>
</evidence>
<dbReference type="STRING" id="454130.A0A0U5C0R2"/>
<accession>A0A0U5C0R2</accession>
<proteinExistence type="predicted"/>
<dbReference type="OrthoDB" id="4499526at2759"/>
<evidence type="ECO:0000256" key="2">
    <source>
        <dbReference type="SAM" id="Phobius"/>
    </source>
</evidence>
<name>A0A0U5C0R2_ASPCI</name>
<keyword evidence="2" id="KW-1133">Transmembrane helix</keyword>